<keyword evidence="1" id="KW-0472">Membrane</keyword>
<sequence>MNAKGAQIPTAWLIIIPFVNIWWYWKFCEGVELVTNKGMGVAVA</sequence>
<feature type="non-terminal residue" evidence="2">
    <location>
        <position position="44"/>
    </location>
</feature>
<evidence type="ECO:0000256" key="1">
    <source>
        <dbReference type="SAM" id="Phobius"/>
    </source>
</evidence>
<name>X1PHL6_9ZZZZ</name>
<protein>
    <recommendedName>
        <fullName evidence="3">DUF4234 domain-containing protein</fullName>
    </recommendedName>
</protein>
<dbReference type="AlphaFoldDB" id="X1PHL6"/>
<keyword evidence="1" id="KW-1133">Transmembrane helix</keyword>
<comment type="caution">
    <text evidence="2">The sequence shown here is derived from an EMBL/GenBank/DDBJ whole genome shotgun (WGS) entry which is preliminary data.</text>
</comment>
<reference evidence="2" key="1">
    <citation type="journal article" date="2014" name="Front. Microbiol.">
        <title>High frequency of phylogenetically diverse reductive dehalogenase-homologous genes in deep subseafloor sedimentary metagenomes.</title>
        <authorList>
            <person name="Kawai M."/>
            <person name="Futagami T."/>
            <person name="Toyoda A."/>
            <person name="Takaki Y."/>
            <person name="Nishi S."/>
            <person name="Hori S."/>
            <person name="Arai W."/>
            <person name="Tsubouchi T."/>
            <person name="Morono Y."/>
            <person name="Uchiyama I."/>
            <person name="Ito T."/>
            <person name="Fujiyama A."/>
            <person name="Inagaki F."/>
            <person name="Takami H."/>
        </authorList>
    </citation>
    <scope>NUCLEOTIDE SEQUENCE</scope>
    <source>
        <strain evidence="2">Expedition CK06-06</strain>
    </source>
</reference>
<evidence type="ECO:0008006" key="3">
    <source>
        <dbReference type="Google" id="ProtNLM"/>
    </source>
</evidence>
<evidence type="ECO:0000313" key="2">
    <source>
        <dbReference type="EMBL" id="GAI30384.1"/>
    </source>
</evidence>
<accession>X1PHL6</accession>
<proteinExistence type="predicted"/>
<keyword evidence="1" id="KW-0812">Transmembrane</keyword>
<feature type="transmembrane region" description="Helical" evidence="1">
    <location>
        <begin position="6"/>
        <end position="25"/>
    </location>
</feature>
<gene>
    <name evidence="2" type="ORF">S06H3_28650</name>
</gene>
<dbReference type="EMBL" id="BARV01016738">
    <property type="protein sequence ID" value="GAI30384.1"/>
    <property type="molecule type" value="Genomic_DNA"/>
</dbReference>
<organism evidence="2">
    <name type="scientific">marine sediment metagenome</name>
    <dbReference type="NCBI Taxonomy" id="412755"/>
    <lineage>
        <taxon>unclassified sequences</taxon>
        <taxon>metagenomes</taxon>
        <taxon>ecological metagenomes</taxon>
    </lineage>
</organism>